<proteinExistence type="predicted"/>
<evidence type="ECO:0008006" key="2">
    <source>
        <dbReference type="Google" id="ProtNLM"/>
    </source>
</evidence>
<dbReference type="GO" id="GO:0004620">
    <property type="term" value="F:phospholipase activity"/>
    <property type="evidence" value="ECO:0007669"/>
    <property type="project" value="TreeGrafter"/>
</dbReference>
<reference evidence="1" key="1">
    <citation type="submission" date="2017-07" db="EMBL/GenBank/DDBJ databases">
        <authorList>
            <person name="Mikheyev A."/>
            <person name="Grau M."/>
        </authorList>
    </citation>
    <scope>NUCLEOTIDE SEQUENCE</scope>
    <source>
        <tissue evidence="1">Venom_gland</tissue>
    </source>
</reference>
<dbReference type="GO" id="GO:0005737">
    <property type="term" value="C:cytoplasm"/>
    <property type="evidence" value="ECO:0007669"/>
    <property type="project" value="TreeGrafter"/>
</dbReference>
<name>A0A2D4F6P6_MICCO</name>
<accession>A0A2D4F6P6</accession>
<dbReference type="PANTHER" id="PTHR23509:SF32">
    <property type="entry name" value="PHOSPHOLIPASE DDHD1"/>
    <property type="match status" value="1"/>
</dbReference>
<dbReference type="EMBL" id="IACJ01057526">
    <property type="protein sequence ID" value="LAA43179.1"/>
    <property type="molecule type" value="Transcribed_RNA"/>
</dbReference>
<dbReference type="PANTHER" id="PTHR23509">
    <property type="entry name" value="PA-PL1 PHOSPHOLIPASE FAMILY"/>
    <property type="match status" value="1"/>
</dbReference>
<dbReference type="AlphaFoldDB" id="A0A2D4F6P6"/>
<evidence type="ECO:0000313" key="1">
    <source>
        <dbReference type="EMBL" id="LAA43179.1"/>
    </source>
</evidence>
<organism evidence="1">
    <name type="scientific">Micrurus corallinus</name>
    <name type="common">Brazilian coral snake</name>
    <dbReference type="NCBI Taxonomy" id="54390"/>
    <lineage>
        <taxon>Eukaryota</taxon>
        <taxon>Metazoa</taxon>
        <taxon>Chordata</taxon>
        <taxon>Craniata</taxon>
        <taxon>Vertebrata</taxon>
        <taxon>Euteleostomi</taxon>
        <taxon>Lepidosauria</taxon>
        <taxon>Squamata</taxon>
        <taxon>Bifurcata</taxon>
        <taxon>Unidentata</taxon>
        <taxon>Episquamata</taxon>
        <taxon>Toxicofera</taxon>
        <taxon>Serpentes</taxon>
        <taxon>Colubroidea</taxon>
        <taxon>Elapidae</taxon>
        <taxon>Elapinae</taxon>
        <taxon>Micrurus</taxon>
    </lineage>
</organism>
<protein>
    <recommendedName>
        <fullName evidence="2">DDHD domain-containing protein</fullName>
    </recommendedName>
</protein>
<dbReference type="InterPro" id="IPR058055">
    <property type="entry name" value="PA-PLA1"/>
</dbReference>
<sequence length="257" mass="29735">MMRETARKIEEKYFSNLATHVEFLPVEWRSKLTLDGDTVDSITPDKVRGLRDLLNSSAMDIMYYTSPLYRDELVKGLQQEMNRLYTLFCSRNPEFTEKDGKVSIVSHSLGCVITYDIMTGWNPVRLYEQLLEKEYDVLEHSWMTYEEQRLLEEFYLTKKQLREIEDRLHGLKTSTVAKTPALKFKRIGGNNQDMKGVVPVDLSQAIKHHLAGFGCTSGIVFNVVTPSEKKLCKFGYYFCLKSFLCLQTLKDTSPKIV</sequence>
<reference evidence="1" key="2">
    <citation type="submission" date="2017-11" db="EMBL/GenBank/DDBJ databases">
        <title>Coralsnake Venomics: Analyses of Venom Gland Transcriptomes and Proteomes of Six Brazilian Taxa.</title>
        <authorList>
            <person name="Aird S.D."/>
            <person name="Jorge da Silva N."/>
            <person name="Qiu L."/>
            <person name="Villar-Briones A."/>
            <person name="Aparecida-Saddi V."/>
            <person name="Campos-Telles M.P."/>
            <person name="Grau M."/>
            <person name="Mikheyev A.S."/>
        </authorList>
    </citation>
    <scope>NUCLEOTIDE SEQUENCE</scope>
    <source>
        <tissue evidence="1">Venom_gland</tissue>
    </source>
</reference>